<dbReference type="AlphaFoldDB" id="A0AA39XPL8"/>
<dbReference type="InterPro" id="IPR051209">
    <property type="entry name" value="FAD-bind_Monooxygenase_sf"/>
</dbReference>
<dbReference type="EMBL" id="JAUJDW010000109">
    <property type="protein sequence ID" value="KAK0637893.1"/>
    <property type="molecule type" value="Genomic_DNA"/>
</dbReference>
<dbReference type="PANTHER" id="PTHR42877">
    <property type="entry name" value="L-ORNITHINE N(5)-MONOOXYGENASE-RELATED"/>
    <property type="match status" value="1"/>
</dbReference>
<reference evidence="5" key="1">
    <citation type="submission" date="2023-06" db="EMBL/GenBank/DDBJ databases">
        <title>Multi-omics analyses reveal the molecular pathogenesis toolkit of Lasiodiplodia hormozganensis, a cross-kingdom pathogen.</title>
        <authorList>
            <person name="Felix C."/>
            <person name="Meneses R."/>
            <person name="Goncalves M.F.M."/>
            <person name="Tilleman L."/>
            <person name="Duarte A.S."/>
            <person name="Jorrin-Novo J.V."/>
            <person name="Van De Peer Y."/>
            <person name="Deforce D."/>
            <person name="Van Nieuwerburgh F."/>
            <person name="Esteves A.C."/>
            <person name="Alves A."/>
        </authorList>
    </citation>
    <scope>NUCLEOTIDE SEQUENCE</scope>
    <source>
        <strain evidence="5">CBS 339.90</strain>
    </source>
</reference>
<evidence type="ECO:0000256" key="2">
    <source>
        <dbReference type="ARBA" id="ARBA00022630"/>
    </source>
</evidence>
<evidence type="ECO:0000256" key="4">
    <source>
        <dbReference type="ARBA" id="ARBA00023002"/>
    </source>
</evidence>
<dbReference type="GO" id="GO:0050661">
    <property type="term" value="F:NADP binding"/>
    <property type="evidence" value="ECO:0007669"/>
    <property type="project" value="InterPro"/>
</dbReference>
<organism evidence="5 6">
    <name type="scientific">Lasiodiplodia hormozganensis</name>
    <dbReference type="NCBI Taxonomy" id="869390"/>
    <lineage>
        <taxon>Eukaryota</taxon>
        <taxon>Fungi</taxon>
        <taxon>Dikarya</taxon>
        <taxon>Ascomycota</taxon>
        <taxon>Pezizomycotina</taxon>
        <taxon>Dothideomycetes</taxon>
        <taxon>Dothideomycetes incertae sedis</taxon>
        <taxon>Botryosphaeriales</taxon>
        <taxon>Botryosphaeriaceae</taxon>
        <taxon>Lasiodiplodia</taxon>
    </lineage>
</organism>
<keyword evidence="6" id="KW-1185">Reference proteome</keyword>
<dbReference type="Gene3D" id="3.50.50.60">
    <property type="entry name" value="FAD/NAD(P)-binding domain"/>
    <property type="match status" value="2"/>
</dbReference>
<accession>A0AA39XPL8</accession>
<keyword evidence="5" id="KW-0503">Monooxygenase</keyword>
<comment type="similarity">
    <text evidence="1">Belongs to the FAD-binding monooxygenase family.</text>
</comment>
<dbReference type="GO" id="GO:0050660">
    <property type="term" value="F:flavin adenine dinucleotide binding"/>
    <property type="evidence" value="ECO:0007669"/>
    <property type="project" value="InterPro"/>
</dbReference>
<keyword evidence="2" id="KW-0285">Flavoprotein</keyword>
<sequence>MTTTAPLFDRRTPEFPTIPNVTLHDPQNRHIKVITVGAGVAGILNAYNIQIECSNVSHVVYEKNADVGGTWFENRYPGCACDVPSHAYSYHFAPNPDWPRFLSRREDIWSYLDRVCRVFDLRRHMRFGVEVVGACWDDDAAQWRVKLRRRGVDGSSVQQEEFEDTCDVFLYCTGILNNWTWPKIDGLESFEGRMIHTARWPDGYHGEEQWKGQRVAVIGSGASSLQVVQSMQPHVAEMDIFVRTGVWFAPLVDDLPEEYVYSKEEMERFRRDPEKLVEHVKRFDTQLNRMWPAFFTGSALQKSIREKIEARMGQLIRDERLLQGFTPQFAVGCRRITPGEGYLRAIQQPNVSVHFTPVTKIVPNGVIGGDGVLREADTVICATGFDVSFRPRFPIVGKNGVSLSNLWHDQPPCAYFGLTVPDMPNFMMQGGPPSPVQNGTPFGGFHAAAGYAHAAAGYALHIIRKLQRENVRALHPKREVVRAFARHVDDYFAGTVFADACRSWYKDNETGRVNAVWPGSALHYRKVLENPRWEDYEIEYRDKGNMFSWMGLGFVQEQVTPEADSAFYLSVDNIDPLWMKEIQGTGEMGTAGGQIK</sequence>
<evidence type="ECO:0000313" key="5">
    <source>
        <dbReference type="EMBL" id="KAK0637893.1"/>
    </source>
</evidence>
<evidence type="ECO:0000313" key="6">
    <source>
        <dbReference type="Proteomes" id="UP001175001"/>
    </source>
</evidence>
<evidence type="ECO:0000256" key="1">
    <source>
        <dbReference type="ARBA" id="ARBA00010139"/>
    </source>
</evidence>
<dbReference type="InterPro" id="IPR036188">
    <property type="entry name" value="FAD/NAD-bd_sf"/>
</dbReference>
<comment type="caution">
    <text evidence="5">The sequence shown here is derived from an EMBL/GenBank/DDBJ whole genome shotgun (WGS) entry which is preliminary data.</text>
</comment>
<protein>
    <submittedName>
        <fullName evidence="5">Sterigmatocystin biosynthesis monooxygenase stcW</fullName>
    </submittedName>
</protein>
<name>A0AA39XPL8_9PEZI</name>
<keyword evidence="4" id="KW-0560">Oxidoreductase</keyword>
<dbReference type="Pfam" id="PF00743">
    <property type="entry name" value="FMO-like"/>
    <property type="match status" value="1"/>
</dbReference>
<dbReference type="SUPFAM" id="SSF51905">
    <property type="entry name" value="FAD/NAD(P)-binding domain"/>
    <property type="match status" value="1"/>
</dbReference>
<dbReference type="PANTHER" id="PTHR42877:SF1">
    <property type="entry name" value="FAD-BINDING MONOOXYGENASE STCW"/>
    <property type="match status" value="1"/>
</dbReference>
<dbReference type="InterPro" id="IPR020946">
    <property type="entry name" value="Flavin_mOase-like"/>
</dbReference>
<gene>
    <name evidence="5" type="primary">stcW_2</name>
    <name evidence="5" type="ORF">DIS24_g10344</name>
</gene>
<dbReference type="GO" id="GO:0004499">
    <property type="term" value="F:N,N-dimethylaniline monooxygenase activity"/>
    <property type="evidence" value="ECO:0007669"/>
    <property type="project" value="InterPro"/>
</dbReference>
<proteinExistence type="inferred from homology"/>
<keyword evidence="3" id="KW-0274">FAD</keyword>
<dbReference type="Proteomes" id="UP001175001">
    <property type="component" value="Unassembled WGS sequence"/>
</dbReference>
<evidence type="ECO:0000256" key="3">
    <source>
        <dbReference type="ARBA" id="ARBA00022827"/>
    </source>
</evidence>